<dbReference type="EMBL" id="JADEXN010000170">
    <property type="protein sequence ID" value="MBE9041249.1"/>
    <property type="molecule type" value="Genomic_DNA"/>
</dbReference>
<keyword evidence="3" id="KW-1185">Reference proteome</keyword>
<protein>
    <recommendedName>
        <fullName evidence="4">Tetratricopeptide repeat protein</fullName>
    </recommendedName>
</protein>
<feature type="transmembrane region" description="Helical" evidence="1">
    <location>
        <begin position="126"/>
        <end position="150"/>
    </location>
</feature>
<keyword evidence="1" id="KW-0812">Transmembrane</keyword>
<keyword evidence="1" id="KW-1133">Transmembrane helix</keyword>
<feature type="non-terminal residue" evidence="2">
    <location>
        <position position="1"/>
    </location>
</feature>
<evidence type="ECO:0008006" key="4">
    <source>
        <dbReference type="Google" id="ProtNLM"/>
    </source>
</evidence>
<organism evidence="2 3">
    <name type="scientific">Zarconia navalis LEGE 11467</name>
    <dbReference type="NCBI Taxonomy" id="1828826"/>
    <lineage>
        <taxon>Bacteria</taxon>
        <taxon>Bacillati</taxon>
        <taxon>Cyanobacteriota</taxon>
        <taxon>Cyanophyceae</taxon>
        <taxon>Oscillatoriophycideae</taxon>
        <taxon>Oscillatoriales</taxon>
        <taxon>Oscillatoriales incertae sedis</taxon>
        <taxon>Zarconia</taxon>
        <taxon>Zarconia navalis</taxon>
    </lineage>
</organism>
<evidence type="ECO:0000256" key="1">
    <source>
        <dbReference type="SAM" id="Phobius"/>
    </source>
</evidence>
<reference evidence="2" key="1">
    <citation type="submission" date="2020-10" db="EMBL/GenBank/DDBJ databases">
        <authorList>
            <person name="Castelo-Branco R."/>
            <person name="Eusebio N."/>
            <person name="Adriana R."/>
            <person name="Vieira A."/>
            <person name="Brugerolle De Fraissinette N."/>
            <person name="Rezende De Castro R."/>
            <person name="Schneider M.P."/>
            <person name="Vasconcelos V."/>
            <person name="Leao P.N."/>
        </authorList>
    </citation>
    <scope>NUCLEOTIDE SEQUENCE</scope>
    <source>
        <strain evidence="2">LEGE 11467</strain>
    </source>
</reference>
<evidence type="ECO:0000313" key="2">
    <source>
        <dbReference type="EMBL" id="MBE9041249.1"/>
    </source>
</evidence>
<name>A0A928VX81_9CYAN</name>
<keyword evidence="1" id="KW-0472">Membrane</keyword>
<dbReference type="Proteomes" id="UP000621799">
    <property type="component" value="Unassembled WGS sequence"/>
</dbReference>
<dbReference type="AlphaFoldDB" id="A0A928VX81"/>
<gene>
    <name evidence="2" type="ORF">IQ235_10705</name>
</gene>
<accession>A0A928VX81</accession>
<evidence type="ECO:0000313" key="3">
    <source>
        <dbReference type="Proteomes" id="UP000621799"/>
    </source>
</evidence>
<sequence length="511" mass="56870">NLPDSKSQKTRPVQGAIVQQSDGWFAVMDVFLPDESSRTNPSYDPQKIDRSVVLSGVGKVDPDAVPKLLASALNSPETAGSNVRLQADGNTVIDVAASSIVPSSSSGGIAKTSQLPKPGKSRYATVLWTGVSVGLAANLMTIAAGAYMLYDLPQEEAEILAKATQEYEAGNFQQAIILANSIEARETIAQWQKDWQAASFKFVEVERSFSRGEWQAVLRHADEMPNLDVWQQKLEPMVKDSLAQLEIQGEQWVQQAYDLAAQDDYAGALQALQQIPRGTKLYTQIKPKLAEYQQQQQLKREAVSREWVQYAYDLAALGDFTGALDALQQVPEGTALHAKIQPKLAEYQEKQQIKREVEAHQWVEEAYRLAAVGEFDGALSALQEVPPDTTLYAKIQPKFSEYQKKQRLQQETIAYQSVREAYALAGKNDFTGALTALERVPSGTAAFDRIGPKLEEYRQKQEIRAKWMLKQASDRARAGKINEAIAFLEEVPYETSVYSLAQTKIWEYSQK</sequence>
<proteinExistence type="predicted"/>
<comment type="caution">
    <text evidence="2">The sequence shown here is derived from an EMBL/GenBank/DDBJ whole genome shotgun (WGS) entry which is preliminary data.</text>
</comment>